<evidence type="ECO:0000313" key="12">
    <source>
        <dbReference type="Proteomes" id="UP000186817"/>
    </source>
</evidence>
<dbReference type="OMA" id="QCEIFGT"/>
<evidence type="ECO:0000256" key="9">
    <source>
        <dbReference type="ARBA" id="ARBA00023242"/>
    </source>
</evidence>
<proteinExistence type="inferred from homology"/>
<evidence type="ECO:0000256" key="7">
    <source>
        <dbReference type="ARBA" id="ARBA00022777"/>
    </source>
</evidence>
<dbReference type="HAMAP" id="MF_00039">
    <property type="entry name" value="Adenylate_kinase_AK6"/>
    <property type="match status" value="1"/>
</dbReference>
<dbReference type="GO" id="GO:0005634">
    <property type="term" value="C:nucleus"/>
    <property type="evidence" value="ECO:0007669"/>
    <property type="project" value="UniProtKB-SubCell"/>
</dbReference>
<dbReference type="Proteomes" id="UP000186817">
    <property type="component" value="Unassembled WGS sequence"/>
</dbReference>
<keyword evidence="9 10" id="KW-0539">Nucleus</keyword>
<comment type="similarity">
    <text evidence="10">Belongs to the adenylate kinase family. AK6 subfamily.</text>
</comment>
<keyword evidence="5 10" id="KW-0808">Transferase</keyword>
<dbReference type="AlphaFoldDB" id="A0A1Q9DTQ0"/>
<feature type="region of interest" description="NMPbind" evidence="10">
    <location>
        <begin position="35"/>
        <end position="58"/>
    </location>
</feature>
<dbReference type="FunFam" id="3.40.50.300:FF:000372">
    <property type="entry name" value="Adenylate kinase isoenzyme 6 homolog"/>
    <property type="match status" value="1"/>
</dbReference>
<keyword evidence="12" id="KW-1185">Reference proteome</keyword>
<dbReference type="GO" id="GO:0016887">
    <property type="term" value="F:ATP hydrolysis activity"/>
    <property type="evidence" value="ECO:0007669"/>
    <property type="project" value="UniProtKB-UniRule"/>
</dbReference>
<comment type="caution">
    <text evidence="10">Lacks conserved residue(s) required for the propagation of feature annotation.</text>
</comment>
<dbReference type="Pfam" id="PF13238">
    <property type="entry name" value="AAA_18"/>
    <property type="match status" value="1"/>
</dbReference>
<dbReference type="SUPFAM" id="SSF52540">
    <property type="entry name" value="P-loop containing nucleoside triphosphate hydrolases"/>
    <property type="match status" value="1"/>
</dbReference>
<evidence type="ECO:0000256" key="2">
    <source>
        <dbReference type="ARBA" id="ARBA00022490"/>
    </source>
</evidence>
<evidence type="ECO:0000256" key="6">
    <source>
        <dbReference type="ARBA" id="ARBA00022741"/>
    </source>
</evidence>
<comment type="caution">
    <text evidence="11">The sequence shown here is derived from an EMBL/GenBank/DDBJ whole genome shotgun (WGS) entry which is preliminary data.</text>
</comment>
<evidence type="ECO:0000256" key="10">
    <source>
        <dbReference type="HAMAP-Rule" id="MF_03173"/>
    </source>
</evidence>
<keyword evidence="7 10" id="KW-0418">Kinase</keyword>
<dbReference type="InterPro" id="IPR020618">
    <property type="entry name" value="Adenyl_kinase_AK6"/>
</dbReference>
<dbReference type="GO" id="GO:0005737">
    <property type="term" value="C:cytoplasm"/>
    <property type="evidence" value="ECO:0007669"/>
    <property type="project" value="UniProtKB-SubCell"/>
</dbReference>
<keyword evidence="3 10" id="KW-0690">Ribosome biogenesis</keyword>
<evidence type="ECO:0000256" key="8">
    <source>
        <dbReference type="ARBA" id="ARBA00022840"/>
    </source>
</evidence>
<dbReference type="EC" id="2.7.4.3" evidence="10"/>
<evidence type="ECO:0000256" key="5">
    <source>
        <dbReference type="ARBA" id="ARBA00022679"/>
    </source>
</evidence>
<accession>A0A1Q9DTQ0</accession>
<comment type="catalytic activity">
    <reaction evidence="10">
        <text>ATP + H2O = ADP + phosphate + H(+)</text>
        <dbReference type="Rhea" id="RHEA:13065"/>
        <dbReference type="ChEBI" id="CHEBI:15377"/>
        <dbReference type="ChEBI" id="CHEBI:15378"/>
        <dbReference type="ChEBI" id="CHEBI:30616"/>
        <dbReference type="ChEBI" id="CHEBI:43474"/>
        <dbReference type="ChEBI" id="CHEBI:456216"/>
    </reaction>
</comment>
<comment type="subcellular location">
    <subcellularLocation>
        <location evidence="10">Cytoplasm</location>
    </subcellularLocation>
    <subcellularLocation>
        <location evidence="10">Nucleus</location>
    </subcellularLocation>
</comment>
<dbReference type="Gene3D" id="3.40.50.300">
    <property type="entry name" value="P-loop containing nucleotide triphosphate hydrolases"/>
    <property type="match status" value="1"/>
</dbReference>
<organism evidence="11 12">
    <name type="scientific">Symbiodinium microadriaticum</name>
    <name type="common">Dinoflagellate</name>
    <name type="synonym">Zooxanthella microadriatica</name>
    <dbReference type="NCBI Taxonomy" id="2951"/>
    <lineage>
        <taxon>Eukaryota</taxon>
        <taxon>Sar</taxon>
        <taxon>Alveolata</taxon>
        <taxon>Dinophyceae</taxon>
        <taxon>Suessiales</taxon>
        <taxon>Symbiodiniaceae</taxon>
        <taxon>Symbiodinium</taxon>
    </lineage>
</organism>
<reference evidence="11 12" key="1">
    <citation type="submission" date="2016-02" db="EMBL/GenBank/DDBJ databases">
        <title>Genome analysis of coral dinoflagellate symbionts highlights evolutionary adaptations to a symbiotic lifestyle.</title>
        <authorList>
            <person name="Aranda M."/>
            <person name="Li Y."/>
            <person name="Liew Y.J."/>
            <person name="Baumgarten S."/>
            <person name="Simakov O."/>
            <person name="Wilson M."/>
            <person name="Piel J."/>
            <person name="Ashoor H."/>
            <person name="Bougouffa S."/>
            <person name="Bajic V.B."/>
            <person name="Ryu T."/>
            <person name="Ravasi T."/>
            <person name="Bayer T."/>
            <person name="Micklem G."/>
            <person name="Kim H."/>
            <person name="Bhak J."/>
            <person name="Lajeunesse T.C."/>
            <person name="Voolstra C.R."/>
        </authorList>
    </citation>
    <scope>NUCLEOTIDE SEQUENCE [LARGE SCALE GENOMIC DNA]</scope>
    <source>
        <strain evidence="11 12">CCMP2467</strain>
    </source>
</reference>
<keyword evidence="4 10" id="KW-0698">rRNA processing</keyword>
<dbReference type="GO" id="GO:0005524">
    <property type="term" value="F:ATP binding"/>
    <property type="evidence" value="ECO:0007669"/>
    <property type="project" value="UniProtKB-KW"/>
</dbReference>
<keyword evidence="6 10" id="KW-0547">Nucleotide-binding</keyword>
<name>A0A1Q9DTQ0_SYMMI</name>
<dbReference type="OrthoDB" id="10251185at2759"/>
<keyword evidence="2 10" id="KW-0963">Cytoplasm</keyword>
<evidence type="ECO:0000256" key="1">
    <source>
        <dbReference type="ARBA" id="ARBA00000582"/>
    </source>
</evidence>
<feature type="binding site" evidence="10">
    <location>
        <position position="15"/>
    </location>
    <ligand>
        <name>ATP</name>
        <dbReference type="ChEBI" id="CHEBI:30616"/>
    </ligand>
</feature>
<dbReference type="GO" id="GO:0006364">
    <property type="term" value="P:rRNA processing"/>
    <property type="evidence" value="ECO:0007669"/>
    <property type="project" value="UniProtKB-KW"/>
</dbReference>
<comment type="subunit">
    <text evidence="10">Interacts with small ribosomal subunit protein uS11. Not a structural component of 43S pre-ribosomes, but transiently interacts with them by binding to uS11.</text>
</comment>
<feature type="region of interest" description="LID" evidence="10">
    <location>
        <begin position="110"/>
        <end position="120"/>
    </location>
</feature>
<comment type="catalytic activity">
    <reaction evidence="1 10">
        <text>AMP + ATP = 2 ADP</text>
        <dbReference type="Rhea" id="RHEA:12973"/>
        <dbReference type="ChEBI" id="CHEBI:30616"/>
        <dbReference type="ChEBI" id="CHEBI:456215"/>
        <dbReference type="ChEBI" id="CHEBI:456216"/>
        <dbReference type="EC" id="2.7.4.3"/>
    </reaction>
</comment>
<dbReference type="GO" id="GO:0004017">
    <property type="term" value="F:AMP kinase activity"/>
    <property type="evidence" value="ECO:0007669"/>
    <property type="project" value="UniProtKB-UniRule"/>
</dbReference>
<feature type="binding site" evidence="10">
    <location>
        <position position="111"/>
    </location>
    <ligand>
        <name>ATP</name>
        <dbReference type="ChEBI" id="CHEBI:30616"/>
    </ligand>
</feature>
<evidence type="ECO:0000256" key="3">
    <source>
        <dbReference type="ARBA" id="ARBA00022517"/>
    </source>
</evidence>
<protein>
    <recommendedName>
        <fullName evidence="10">Adenylate kinase isoenzyme 6 homolog</fullName>
        <shortName evidence="10">AK6</shortName>
        <ecNumber evidence="10">2.7.4.3</ecNumber>
    </recommendedName>
    <alternativeName>
        <fullName evidence="10">Dual activity adenylate kinase/ATPase</fullName>
        <shortName evidence="10">AK/ATPase</shortName>
    </alternativeName>
</protein>
<dbReference type="GO" id="GO:0042274">
    <property type="term" value="P:ribosomal small subunit biogenesis"/>
    <property type="evidence" value="ECO:0007669"/>
    <property type="project" value="UniProtKB-UniRule"/>
</dbReference>
<evidence type="ECO:0000313" key="11">
    <source>
        <dbReference type="EMBL" id="OLP98547.1"/>
    </source>
</evidence>
<dbReference type="PANTHER" id="PTHR12595">
    <property type="entry name" value="POS9-ACTIVATING FACTOR FAP7-RELATED"/>
    <property type="match status" value="1"/>
</dbReference>
<feature type="binding site" evidence="10">
    <location>
        <position position="17"/>
    </location>
    <ligand>
        <name>ATP</name>
        <dbReference type="ChEBI" id="CHEBI:30616"/>
    </ligand>
</feature>
<dbReference type="EMBL" id="LSRX01000392">
    <property type="protein sequence ID" value="OLP98547.1"/>
    <property type="molecule type" value="Genomic_DNA"/>
</dbReference>
<evidence type="ECO:0000256" key="4">
    <source>
        <dbReference type="ARBA" id="ARBA00022552"/>
    </source>
</evidence>
<gene>
    <name evidence="11" type="ORF">AK812_SmicGene19005</name>
</gene>
<sequence>MARSKPNILVTGTPGVGKTTFCEALAGSTQLQHLEVSKMVREKRLYKEWDDELDCSIFDEEMVYDALEPLLEAGGCLIDFHSSAFLDDGLLDLVVVLRADTSTLYDRLERRHYPESKVKQNVEAEIFQTCLDEAREAFEETELAIWELPHDTEEHMQEALERVQEFAQSYTPG</sequence>
<dbReference type="InterPro" id="IPR027417">
    <property type="entry name" value="P-loop_NTPase"/>
</dbReference>
<comment type="function">
    <text evidence="10">Broad-specificity nucleoside monophosphate (NMP) kinase that catalyzes the reversible transfer of the terminal phosphate group between nucleoside triphosphates and monophosphates. Has also ATPase activity. Involved in the late cytoplasmic maturation steps of the 40S ribosomal particles, specifically 18S rRNA maturation. While NMP activity is not required for ribosome maturation, ATPase activity is. Associates transiently with small ribosomal subunit protein uS11. ATP hydrolysis breaks the interaction with uS11. May temporarily remove uS11 from the ribosome to enable a conformational change of the ribosomal RNA that is needed for the final maturation step of the small ribosomal subunit. Its NMP activity may have a role in nuclear energy homeostasis.</text>
</comment>
<feature type="binding site" evidence="10">
    <location>
        <position position="20"/>
    </location>
    <ligand>
        <name>ATP</name>
        <dbReference type="ChEBI" id="CHEBI:30616"/>
    </ligand>
</feature>
<keyword evidence="8 10" id="KW-0067">ATP-binding</keyword>
<feature type="binding site" evidence="10">
    <location>
        <position position="18"/>
    </location>
    <ligand>
        <name>ATP</name>
        <dbReference type="ChEBI" id="CHEBI:30616"/>
    </ligand>
</feature>
<feature type="binding site" evidence="10">
    <location>
        <position position="19"/>
    </location>
    <ligand>
        <name>ATP</name>
        <dbReference type="ChEBI" id="CHEBI:30616"/>
    </ligand>
</feature>
<dbReference type="PANTHER" id="PTHR12595:SF0">
    <property type="entry name" value="ADENYLATE KINASE ISOENZYME 6"/>
    <property type="match status" value="1"/>
</dbReference>